<dbReference type="PANTHER" id="PTHR20974">
    <property type="entry name" value="UPF0585 PROTEIN CG18661"/>
    <property type="match status" value="1"/>
</dbReference>
<dbReference type="EMBL" id="WVIC01000004">
    <property type="protein sequence ID" value="NCJ05514.1"/>
    <property type="molecule type" value="Genomic_DNA"/>
</dbReference>
<dbReference type="InterPro" id="IPR029063">
    <property type="entry name" value="SAM-dependent_MTases_sf"/>
</dbReference>
<keyword evidence="2" id="KW-1185">Reference proteome</keyword>
<dbReference type="RefSeq" id="WP_161823990.1">
    <property type="nucleotide sequence ID" value="NZ_WVIC01000004.1"/>
</dbReference>
<proteinExistence type="predicted"/>
<dbReference type="Pfam" id="PF06080">
    <property type="entry name" value="DUF938"/>
    <property type="match status" value="1"/>
</dbReference>
<organism evidence="1 2">
    <name type="scientific">Petrachloros mirabilis ULC683</name>
    <dbReference type="NCBI Taxonomy" id="2781853"/>
    <lineage>
        <taxon>Bacteria</taxon>
        <taxon>Bacillati</taxon>
        <taxon>Cyanobacteriota</taxon>
        <taxon>Cyanophyceae</taxon>
        <taxon>Synechococcales</taxon>
        <taxon>Petrachlorosaceae</taxon>
        <taxon>Petrachloros</taxon>
        <taxon>Petrachloros mirabilis</taxon>
    </lineage>
</organism>
<dbReference type="Proteomes" id="UP000607397">
    <property type="component" value="Unassembled WGS sequence"/>
</dbReference>
<dbReference type="SUPFAM" id="SSF53335">
    <property type="entry name" value="S-adenosyl-L-methionine-dependent methyltransferases"/>
    <property type="match status" value="1"/>
</dbReference>
<accession>A0A8K2A6R2</accession>
<name>A0A8K2A6R2_9CYAN</name>
<dbReference type="Gene3D" id="3.40.50.150">
    <property type="entry name" value="Vaccinia Virus protein VP39"/>
    <property type="match status" value="1"/>
</dbReference>
<protein>
    <submittedName>
        <fullName evidence="1">DUF938 domain-containing protein</fullName>
    </submittedName>
</protein>
<evidence type="ECO:0000313" key="1">
    <source>
        <dbReference type="EMBL" id="NCJ05514.1"/>
    </source>
</evidence>
<comment type="caution">
    <text evidence="1">The sequence shown here is derived from an EMBL/GenBank/DDBJ whole genome shotgun (WGS) entry which is preliminary data.</text>
</comment>
<dbReference type="AlphaFoldDB" id="A0A8K2A6R2"/>
<dbReference type="PANTHER" id="PTHR20974:SF0">
    <property type="entry name" value="UPF0585 PROTEIN CG18661"/>
    <property type="match status" value="1"/>
</dbReference>
<reference evidence="1" key="1">
    <citation type="submission" date="2019-12" db="EMBL/GenBank/DDBJ databases">
        <title>High-Quality draft genome sequences of three cyanobacteria isolated from the limestone walls of the Old Cathedral of Coimbra.</title>
        <authorList>
            <person name="Tiago I."/>
            <person name="Soares F."/>
            <person name="Portugal A."/>
        </authorList>
    </citation>
    <scope>NUCLEOTIDE SEQUENCE [LARGE SCALE GENOMIC DNA]</scope>
    <source>
        <strain evidence="1">C</strain>
    </source>
</reference>
<dbReference type="InterPro" id="IPR010342">
    <property type="entry name" value="DUF938"/>
</dbReference>
<gene>
    <name evidence="1" type="ORF">GS597_03080</name>
</gene>
<sequence>MSSSDLRCHAPATLRNRDPILGVLKSVLPPDGVIVEIASGTGEHAAYLAPHFQPAQWLPTDVEDANLTSIAAWCAHLGAENVYPPLCIDVQSMDGQGFSRDLESSQPWPWKVGQFLADQPECLSVSALVNINMIHISPWLATLGLMKGAAQLLPLGGVLYLYGPFQEGGAHTALSNATFDRSLRSQCPDWGVRHLEEVIAVAQAQGLVHQQTLEMPANNRSVIFRQVGTPVVPPAL</sequence>
<evidence type="ECO:0000313" key="2">
    <source>
        <dbReference type="Proteomes" id="UP000607397"/>
    </source>
</evidence>